<organism evidence="1 2">
    <name type="scientific">Mimivirus Bombay</name>
    <dbReference type="NCBI Taxonomy" id="1835008"/>
    <lineage>
        <taxon>Viruses</taxon>
        <taxon>Varidnaviria</taxon>
        <taxon>Bamfordvirae</taxon>
        <taxon>Nucleocytoviricota</taxon>
        <taxon>Megaviricetes</taxon>
        <taxon>Imitervirales</taxon>
        <taxon>Mimiviridae</taxon>
        <taxon>Megamimivirinae</taxon>
        <taxon>Mimivirus</taxon>
        <taxon>Mimivirus bradfordmassiliense</taxon>
    </lineage>
</organism>
<proteinExistence type="predicted"/>
<dbReference type="SMR" id="A0A165X7P8"/>
<accession>A0A165X7P8</accession>
<reference evidence="1" key="1">
    <citation type="journal article" date="2016" name="Genom Data">
        <title>Isolation and complete genome sequencing of Mimivirus bombay, a Giant Virus in sewage of Mumbai, India.</title>
        <authorList>
            <person name="Chatterjee A."/>
            <person name="Ali F."/>
            <person name="Bange D."/>
            <person name="Kondabagil K."/>
        </authorList>
    </citation>
    <scope>NUCLEOTIDE SEQUENCE [LARGE SCALE GENOMIC DNA]</scope>
    <source>
        <strain evidence="1">1</strain>
    </source>
</reference>
<name>A0A165X7P8_MIMIV</name>
<protein>
    <submittedName>
        <fullName evidence="1">Uncharacterized protein</fullName>
    </submittedName>
</protein>
<sequence>MATSIDLVEAERRYRTICSSWNECITFQQHQAAVEEYKELHQLLFPSSCQYIPGWLTPEQREAKKQAEIAKKLRKLELKEEFKFLIDSALSKSLTKISDQDINDLPWTFMSTLNGLVNPGKFGISNIFAGQKDISVQSKEKFELHVRRALDETFHWCIFPEKLDDFTKTFSEKLSFRLKYS</sequence>
<dbReference type="EMBL" id="KU761889">
    <property type="protein sequence ID" value="AMZ02532.1"/>
    <property type="molecule type" value="Genomic_DNA"/>
</dbReference>
<dbReference type="Proteomes" id="UP000241559">
    <property type="component" value="Segment"/>
</dbReference>
<evidence type="ECO:0000313" key="2">
    <source>
        <dbReference type="Proteomes" id="UP000241559"/>
    </source>
</evidence>
<evidence type="ECO:0000313" key="1">
    <source>
        <dbReference type="EMBL" id="AMZ02532.1"/>
    </source>
</evidence>